<dbReference type="Proteomes" id="UP000244722">
    <property type="component" value="Unassembled WGS sequence"/>
</dbReference>
<evidence type="ECO:0000256" key="1">
    <source>
        <dbReference type="SAM" id="MobiDB-lite"/>
    </source>
</evidence>
<protein>
    <submittedName>
        <fullName evidence="2">Uncharacterized protein</fullName>
    </submittedName>
</protein>
<name>A0A2T6ZI60_TUBBO</name>
<evidence type="ECO:0000313" key="3">
    <source>
        <dbReference type="Proteomes" id="UP000244722"/>
    </source>
</evidence>
<dbReference type="EMBL" id="NESQ01000247">
    <property type="protein sequence ID" value="PUU75162.1"/>
    <property type="molecule type" value="Genomic_DNA"/>
</dbReference>
<feature type="region of interest" description="Disordered" evidence="1">
    <location>
        <begin position="1"/>
        <end position="58"/>
    </location>
</feature>
<reference evidence="2 3" key="1">
    <citation type="submission" date="2017-04" db="EMBL/GenBank/DDBJ databases">
        <title>Draft genome sequence of Tuber borchii Vittad., a whitish edible truffle.</title>
        <authorList>
            <consortium name="DOE Joint Genome Institute"/>
            <person name="Murat C."/>
            <person name="Kuo A."/>
            <person name="Barry K.W."/>
            <person name="Clum A."/>
            <person name="Dockter R.B."/>
            <person name="Fauchery L."/>
            <person name="Iotti M."/>
            <person name="Kohler A."/>
            <person name="Labutti K."/>
            <person name="Lindquist E.A."/>
            <person name="Lipzen A."/>
            <person name="Ohm R.A."/>
            <person name="Wang M."/>
            <person name="Grigoriev I.V."/>
            <person name="Zambonelli A."/>
            <person name="Martin F.M."/>
        </authorList>
    </citation>
    <scope>NUCLEOTIDE SEQUENCE [LARGE SCALE GENOMIC DNA]</scope>
    <source>
        <strain evidence="2 3">Tbo3840</strain>
    </source>
</reference>
<proteinExistence type="predicted"/>
<organism evidence="2 3">
    <name type="scientific">Tuber borchii</name>
    <name type="common">White truffle</name>
    <dbReference type="NCBI Taxonomy" id="42251"/>
    <lineage>
        <taxon>Eukaryota</taxon>
        <taxon>Fungi</taxon>
        <taxon>Dikarya</taxon>
        <taxon>Ascomycota</taxon>
        <taxon>Pezizomycotina</taxon>
        <taxon>Pezizomycetes</taxon>
        <taxon>Pezizales</taxon>
        <taxon>Tuberaceae</taxon>
        <taxon>Tuber</taxon>
    </lineage>
</organism>
<dbReference type="AlphaFoldDB" id="A0A2T6ZI60"/>
<sequence>MASTPSSMRDSDGSSGHPSSPSHSVTPASRNHSAGGAAIFPTAPAIGHPSTIPKHPQSLCDVQTSDLDLTPHEKKVIAYPRAKTAWSLRHPAGDLPSPQQLLEQQEFKWYLRFQEDTTEEEDKGTSSLPYPIKNAPSPQQLLEQQEAKWYQRLKDYASERRAKDRLQFLGYQAELHQRSAEWHEKSYKKDREILELSVQIEHLIFTVLYGKTENMRLKENFNAKGALERMVHYAKLRKKIGTVAESQGGQNQLGKNRK</sequence>
<feature type="compositionally biased region" description="Low complexity" evidence="1">
    <location>
        <begin position="13"/>
        <end position="24"/>
    </location>
</feature>
<keyword evidence="3" id="KW-1185">Reference proteome</keyword>
<comment type="caution">
    <text evidence="2">The sequence shown here is derived from an EMBL/GenBank/DDBJ whole genome shotgun (WGS) entry which is preliminary data.</text>
</comment>
<accession>A0A2T6ZI60</accession>
<evidence type="ECO:0000313" key="2">
    <source>
        <dbReference type="EMBL" id="PUU75162.1"/>
    </source>
</evidence>
<gene>
    <name evidence="2" type="ORF">B9Z19DRAFT_1131842</name>
</gene>